<dbReference type="InterPro" id="IPR036770">
    <property type="entry name" value="Ankyrin_rpt-contain_sf"/>
</dbReference>
<dbReference type="PANTHER" id="PTHR24171:SF9">
    <property type="entry name" value="ANKYRIN REPEAT DOMAIN-CONTAINING PROTEIN 39"/>
    <property type="match status" value="1"/>
</dbReference>
<keyword evidence="6" id="KW-1185">Reference proteome</keyword>
<dbReference type="SUPFAM" id="SSF48403">
    <property type="entry name" value="Ankyrin repeat"/>
    <property type="match status" value="1"/>
</dbReference>
<evidence type="ECO:0000256" key="3">
    <source>
        <dbReference type="ARBA" id="ARBA00023235"/>
    </source>
</evidence>
<dbReference type="AlphaFoldDB" id="A0AAD5M9D3"/>
<evidence type="ECO:0000256" key="1">
    <source>
        <dbReference type="ARBA" id="ARBA00022737"/>
    </source>
</evidence>
<dbReference type="InterPro" id="IPR020103">
    <property type="entry name" value="PsdUridine_synth_cat_dom_sf"/>
</dbReference>
<dbReference type="GO" id="GO:0003723">
    <property type="term" value="F:RNA binding"/>
    <property type="evidence" value="ECO:0007669"/>
    <property type="project" value="InterPro"/>
</dbReference>
<dbReference type="PANTHER" id="PTHR24171">
    <property type="entry name" value="ANKYRIN REPEAT DOMAIN-CONTAINING PROTEIN 39-RELATED"/>
    <property type="match status" value="1"/>
</dbReference>
<comment type="caution">
    <text evidence="5">The sequence shown here is derived from an EMBL/GenBank/DDBJ whole genome shotgun (WGS) entry which is preliminary data.</text>
</comment>
<reference evidence="5" key="1">
    <citation type="submission" date="2021-12" db="EMBL/GenBank/DDBJ databases">
        <title>Prjna785345.</title>
        <authorList>
            <person name="Rujirawat T."/>
            <person name="Krajaejun T."/>
        </authorList>
    </citation>
    <scope>NUCLEOTIDE SEQUENCE</scope>
    <source>
        <strain evidence="5">Pi057C3</strain>
    </source>
</reference>
<proteinExistence type="predicted"/>
<keyword evidence="3" id="KW-0413">Isomerase</keyword>
<dbReference type="InterPro" id="IPR020095">
    <property type="entry name" value="PsdUridine_synth_TruA_C"/>
</dbReference>
<keyword evidence="1" id="KW-0677">Repeat</keyword>
<evidence type="ECO:0000313" key="5">
    <source>
        <dbReference type="EMBL" id="KAJ0406837.1"/>
    </source>
</evidence>
<sequence>MSVVKIEDAFTEAAARGDVKTLTALLEQGANVNETDKEGYSALQVAAKKRRLEAKEGYSALQVAAKKRRLEAVEYLLQSGADVNQRDSDGFSALHEAAFNGDADIVRVLLKAGANKTFVTSEGTTALAIAVRHGHGVVTHLLADGHSLFVMAHEDDGGGDGDRRVPLRWYLHIAYYGTGLVGWQRQLETSSSGLGSVQELVEDAVTEAFAATERINVTSASRTDAGTHALYQFATIKVPTTAAVSSFDELQRELNERLPESVRILKVASVPSSSVRILKVASVPSSVRPSRFRSKYKKYVYYIQQGHRPDLELGKYSWFLGRRLDIGRLREALQHMVRRIIGTVRPIAEGTYPASRMLAVLNGELEPGPSAPTKGLWLHRTWLTQEDWDNDETKHE</sequence>
<dbReference type="Pfam" id="PF12796">
    <property type="entry name" value="Ank_2"/>
    <property type="match status" value="1"/>
</dbReference>
<dbReference type="Gene3D" id="1.25.40.20">
    <property type="entry name" value="Ankyrin repeat-containing domain"/>
    <property type="match status" value="2"/>
</dbReference>
<evidence type="ECO:0008006" key="7">
    <source>
        <dbReference type="Google" id="ProtNLM"/>
    </source>
</evidence>
<dbReference type="SMART" id="SM00248">
    <property type="entry name" value="ANK"/>
    <property type="match status" value="4"/>
</dbReference>
<dbReference type="InterPro" id="IPR002110">
    <property type="entry name" value="Ankyrin_rpt"/>
</dbReference>
<dbReference type="GO" id="GO:0009982">
    <property type="term" value="F:pseudouridine synthase activity"/>
    <property type="evidence" value="ECO:0007669"/>
    <property type="project" value="InterPro"/>
</dbReference>
<dbReference type="PROSITE" id="PS50088">
    <property type="entry name" value="ANK_REPEAT"/>
    <property type="match status" value="3"/>
</dbReference>
<dbReference type="Proteomes" id="UP001209570">
    <property type="component" value="Unassembled WGS sequence"/>
</dbReference>
<evidence type="ECO:0000256" key="4">
    <source>
        <dbReference type="PROSITE-ProRule" id="PRU00023"/>
    </source>
</evidence>
<protein>
    <recommendedName>
        <fullName evidence="7">tRNA pseudouridine synthase</fullName>
    </recommendedName>
</protein>
<dbReference type="PROSITE" id="PS50297">
    <property type="entry name" value="ANK_REP_REGION"/>
    <property type="match status" value="2"/>
</dbReference>
<dbReference type="InterPro" id="IPR020094">
    <property type="entry name" value="TruA/RsuA/RluB/E/F_N"/>
</dbReference>
<dbReference type="Gene3D" id="3.30.70.580">
    <property type="entry name" value="Pseudouridine synthase I, catalytic domain, N-terminal subdomain"/>
    <property type="match status" value="1"/>
</dbReference>
<dbReference type="EMBL" id="JAKCXM010000028">
    <property type="protein sequence ID" value="KAJ0406837.1"/>
    <property type="molecule type" value="Genomic_DNA"/>
</dbReference>
<name>A0AAD5M9D3_PYTIN</name>
<feature type="repeat" description="ANK" evidence="4">
    <location>
        <begin position="13"/>
        <end position="37"/>
    </location>
</feature>
<evidence type="ECO:0000313" key="6">
    <source>
        <dbReference type="Proteomes" id="UP001209570"/>
    </source>
</evidence>
<organism evidence="5 6">
    <name type="scientific">Pythium insidiosum</name>
    <name type="common">Pythiosis disease agent</name>
    <dbReference type="NCBI Taxonomy" id="114742"/>
    <lineage>
        <taxon>Eukaryota</taxon>
        <taxon>Sar</taxon>
        <taxon>Stramenopiles</taxon>
        <taxon>Oomycota</taxon>
        <taxon>Peronosporomycetes</taxon>
        <taxon>Pythiales</taxon>
        <taxon>Pythiaceae</taxon>
        <taxon>Pythium</taxon>
    </lineage>
</organism>
<dbReference type="GO" id="GO:0001522">
    <property type="term" value="P:pseudouridine synthesis"/>
    <property type="evidence" value="ECO:0007669"/>
    <property type="project" value="InterPro"/>
</dbReference>
<feature type="repeat" description="ANK" evidence="4">
    <location>
        <begin position="56"/>
        <end position="88"/>
    </location>
</feature>
<gene>
    <name evidence="5" type="ORF">P43SY_008859</name>
</gene>
<dbReference type="Pfam" id="PF13637">
    <property type="entry name" value="Ank_4"/>
    <property type="match status" value="1"/>
</dbReference>
<dbReference type="Gene3D" id="3.30.70.660">
    <property type="entry name" value="Pseudouridine synthase I, catalytic domain, C-terminal subdomain"/>
    <property type="match status" value="2"/>
</dbReference>
<dbReference type="SUPFAM" id="SSF55120">
    <property type="entry name" value="Pseudouridine synthase"/>
    <property type="match status" value="1"/>
</dbReference>
<keyword evidence="2 4" id="KW-0040">ANK repeat</keyword>
<feature type="repeat" description="ANK" evidence="4">
    <location>
        <begin position="89"/>
        <end position="121"/>
    </location>
</feature>
<evidence type="ECO:0000256" key="2">
    <source>
        <dbReference type="ARBA" id="ARBA00023043"/>
    </source>
</evidence>
<accession>A0AAD5M9D3</accession>